<dbReference type="GO" id="GO:0005886">
    <property type="term" value="C:plasma membrane"/>
    <property type="evidence" value="ECO:0007669"/>
    <property type="project" value="UniProtKB-SubCell"/>
</dbReference>
<comment type="similarity">
    <text evidence="5">Belongs to the 4-toluene sulfonate uptake permease (TSUP) (TC 2.A.102) family.</text>
</comment>
<evidence type="ECO:0000256" key="5">
    <source>
        <dbReference type="RuleBase" id="RU363041"/>
    </source>
</evidence>
<sequence length="270" mass="29262">MLSWGQIGVLFAVFFGVSVVFMMFGQGGGAIFVPMLLAFGLPLYKAAATSQVLIIAATISAMLVFQKAKMIDWWLALIVEPPTNLGAFLGGYFSPYFPPMFSKLVFAGILLIGAYFMIKPIQEAEKTYPVIKRHWFCLRRKIGGFEYHLNLLVIIPIMILAGFIAGMLGVGGGLFKVPALVLLGGVPMKIAVGSSSLMIGITALTGLIGHTLVGHFDPRLALVLGGAVFSGAQVGARLGVKIDKKKHKKYFGYLLIFIACWMVYMAFKRG</sequence>
<feature type="transmembrane region" description="Helical" evidence="5">
    <location>
        <begin position="250"/>
        <end position="267"/>
    </location>
</feature>
<name>A0A7U4QLG7_DESA2</name>
<evidence type="ECO:0000256" key="4">
    <source>
        <dbReference type="ARBA" id="ARBA00023136"/>
    </source>
</evidence>
<keyword evidence="2 5" id="KW-0812">Transmembrane</keyword>
<dbReference type="Proteomes" id="UP000070560">
    <property type="component" value="Chromosome"/>
</dbReference>
<feature type="transmembrane region" description="Helical" evidence="5">
    <location>
        <begin position="43"/>
        <end position="65"/>
    </location>
</feature>
<feature type="transmembrane region" description="Helical" evidence="5">
    <location>
        <begin position="7"/>
        <end position="37"/>
    </location>
</feature>
<dbReference type="Pfam" id="PF01925">
    <property type="entry name" value="TauE"/>
    <property type="match status" value="1"/>
</dbReference>
<evidence type="ECO:0000313" key="7">
    <source>
        <dbReference type="Proteomes" id="UP000070560"/>
    </source>
</evidence>
<keyword evidence="7" id="KW-1185">Reference proteome</keyword>
<feature type="transmembrane region" description="Helical" evidence="5">
    <location>
        <begin position="149"/>
        <end position="170"/>
    </location>
</feature>
<keyword evidence="3 5" id="KW-1133">Transmembrane helix</keyword>
<dbReference type="PANTHER" id="PTHR43701">
    <property type="entry name" value="MEMBRANE TRANSPORTER PROTEIN MJ0441-RELATED"/>
    <property type="match status" value="1"/>
</dbReference>
<dbReference type="RefSeq" id="WP_066064060.1">
    <property type="nucleotide sequence ID" value="NZ_CP013015.1"/>
</dbReference>
<organism evidence="6 7">
    <name type="scientific">Desulfofervidus auxilii</name>
    <dbReference type="NCBI Taxonomy" id="1621989"/>
    <lineage>
        <taxon>Bacteria</taxon>
        <taxon>Pseudomonadati</taxon>
        <taxon>Thermodesulfobacteriota</taxon>
        <taxon>Candidatus Desulfofervidia</taxon>
        <taxon>Candidatus Desulfofervidales</taxon>
        <taxon>Candidatus Desulfofervidaceae</taxon>
        <taxon>Candidatus Desulfofervidus</taxon>
    </lineage>
</organism>
<protein>
    <recommendedName>
        <fullName evidence="5">Probable membrane transporter protein</fullName>
    </recommendedName>
</protein>
<feature type="transmembrane region" description="Helical" evidence="5">
    <location>
        <begin position="220"/>
        <end position="238"/>
    </location>
</feature>
<evidence type="ECO:0000256" key="2">
    <source>
        <dbReference type="ARBA" id="ARBA00022692"/>
    </source>
</evidence>
<dbReference type="OrthoDB" id="9777163at2"/>
<dbReference type="KEGG" id="daw:HS1_001743"/>
<dbReference type="InterPro" id="IPR051598">
    <property type="entry name" value="TSUP/Inactive_protease-like"/>
</dbReference>
<evidence type="ECO:0000256" key="3">
    <source>
        <dbReference type="ARBA" id="ARBA00022989"/>
    </source>
</evidence>
<proteinExistence type="inferred from homology"/>
<reference evidence="6 7" key="1">
    <citation type="submission" date="2015-10" db="EMBL/GenBank/DDBJ databases">
        <title>Candidatus Desulfofervidus auxilii, a hydrogenotrophic sulfate-reducing bacterium involved in the thermophilic anaerobic oxidation of methane.</title>
        <authorList>
            <person name="Krukenberg V."/>
            <person name="Richter M."/>
            <person name="Wegener G."/>
        </authorList>
    </citation>
    <scope>NUCLEOTIDE SEQUENCE [LARGE SCALE GENOMIC DNA]</scope>
    <source>
        <strain evidence="6 7">HS1</strain>
    </source>
</reference>
<comment type="subcellular location">
    <subcellularLocation>
        <location evidence="5">Cell membrane</location>
        <topology evidence="5">Multi-pass membrane protein</topology>
    </subcellularLocation>
    <subcellularLocation>
        <location evidence="1">Membrane</location>
        <topology evidence="1">Multi-pass membrane protein</topology>
    </subcellularLocation>
</comment>
<feature type="transmembrane region" description="Helical" evidence="5">
    <location>
        <begin position="100"/>
        <end position="118"/>
    </location>
</feature>
<accession>A0A7U4QLG7</accession>
<dbReference type="PANTHER" id="PTHR43701:SF2">
    <property type="entry name" value="MEMBRANE TRANSPORTER PROTEIN YJNA-RELATED"/>
    <property type="match status" value="1"/>
</dbReference>
<keyword evidence="5" id="KW-1003">Cell membrane</keyword>
<evidence type="ECO:0000256" key="1">
    <source>
        <dbReference type="ARBA" id="ARBA00004141"/>
    </source>
</evidence>
<dbReference type="InterPro" id="IPR002781">
    <property type="entry name" value="TM_pro_TauE-like"/>
</dbReference>
<evidence type="ECO:0000313" key="6">
    <source>
        <dbReference type="EMBL" id="AMM41537.1"/>
    </source>
</evidence>
<dbReference type="AlphaFoldDB" id="A0A7U4QLG7"/>
<feature type="transmembrane region" description="Helical" evidence="5">
    <location>
        <begin position="72"/>
        <end position="94"/>
    </location>
</feature>
<dbReference type="EMBL" id="CP013015">
    <property type="protein sequence ID" value="AMM41537.1"/>
    <property type="molecule type" value="Genomic_DNA"/>
</dbReference>
<gene>
    <name evidence="6" type="ORF">HS1_001743</name>
</gene>
<feature type="transmembrane region" description="Helical" evidence="5">
    <location>
        <begin position="190"/>
        <end position="213"/>
    </location>
</feature>
<keyword evidence="4 5" id="KW-0472">Membrane</keyword>